<gene>
    <name evidence="1" type="ORF">Bmayo_04680</name>
</gene>
<keyword evidence="2" id="KW-1185">Reference proteome</keyword>
<protein>
    <submittedName>
        <fullName evidence="1">Uncharacterized protein</fullName>
    </submittedName>
</protein>
<organism evidence="1 2">
    <name type="scientific">Borreliella mayonii</name>
    <dbReference type="NCBI Taxonomy" id="1674146"/>
    <lineage>
        <taxon>Bacteria</taxon>
        <taxon>Pseudomonadati</taxon>
        <taxon>Spirochaetota</taxon>
        <taxon>Spirochaetia</taxon>
        <taxon>Spirochaetales</taxon>
        <taxon>Borreliaceae</taxon>
        <taxon>Borreliella</taxon>
    </lineage>
</organism>
<dbReference type="EMBL" id="CP015793">
    <property type="protein sequence ID" value="APT00442.1"/>
    <property type="molecule type" value="Genomic_DNA"/>
</dbReference>
<dbReference type="KEGG" id="bmay:A7X70_05900"/>
<evidence type="ECO:0000313" key="1">
    <source>
        <dbReference type="EMBL" id="APT00442.1"/>
    </source>
</evidence>
<accession>A0AAC9KX46</accession>
<evidence type="ECO:0000313" key="2">
    <source>
        <dbReference type="Proteomes" id="UP000185516"/>
    </source>
</evidence>
<dbReference type="Proteomes" id="UP000185516">
    <property type="component" value="Plasmid lp36"/>
</dbReference>
<reference evidence="1 2" key="1">
    <citation type="journal article" date="2016" name="PLoS ONE">
        <title>Whole Genome Sequence and Comparative Genomics of the Novel Lyme Borreliosis Causing Pathogen, Borrelia mayonii.</title>
        <authorList>
            <person name="Kingry L.C."/>
            <person name="Batra D."/>
            <person name="Replogle A."/>
            <person name="Rowe L.A."/>
            <person name="Pritt B.S."/>
            <person name="Petersen J.M."/>
        </authorList>
    </citation>
    <scope>NUCLEOTIDE SEQUENCE [LARGE SCALE GENOMIC DNA]</scope>
    <source>
        <strain evidence="1 2">MN14-1420</strain>
    </source>
</reference>
<name>A0AAC9KX46_9SPIR</name>
<geneLocation type="plasmid" evidence="1 2">
    <name>lp36</name>
</geneLocation>
<keyword evidence="1" id="KW-0614">Plasmid</keyword>
<dbReference type="AlphaFoldDB" id="A0AAC9KX46"/>
<sequence length="72" mass="8733">MYVKVIIHFLANISLFSFKKDVRLYIYKIESIHTEYCFGNFKFDFFAPDKIFKNKLQSIENNILIKYIRESV</sequence>
<proteinExistence type="predicted"/>